<dbReference type="AlphaFoldDB" id="A0A9D1TL17"/>
<organism evidence="2 3">
    <name type="scientific">Candidatus Pseudogracilibacillus intestinigallinarum</name>
    <dbReference type="NCBI Taxonomy" id="2838742"/>
    <lineage>
        <taxon>Bacteria</taxon>
        <taxon>Bacillati</taxon>
        <taxon>Bacillota</taxon>
        <taxon>Bacilli</taxon>
        <taxon>Bacillales</taxon>
        <taxon>Bacillaceae</taxon>
        <taxon>Pseudogracilibacillus</taxon>
    </lineage>
</organism>
<reference evidence="2" key="1">
    <citation type="journal article" date="2021" name="PeerJ">
        <title>Extensive microbial diversity within the chicken gut microbiome revealed by metagenomics and culture.</title>
        <authorList>
            <person name="Gilroy R."/>
            <person name="Ravi A."/>
            <person name="Getino M."/>
            <person name="Pursley I."/>
            <person name="Horton D.L."/>
            <person name="Alikhan N.F."/>
            <person name="Baker D."/>
            <person name="Gharbi K."/>
            <person name="Hall N."/>
            <person name="Watson M."/>
            <person name="Adriaenssens E.M."/>
            <person name="Foster-Nyarko E."/>
            <person name="Jarju S."/>
            <person name="Secka A."/>
            <person name="Antonio M."/>
            <person name="Oren A."/>
            <person name="Chaudhuri R.R."/>
            <person name="La Ragione R."/>
            <person name="Hildebrand F."/>
            <person name="Pallen M.J."/>
        </authorList>
    </citation>
    <scope>NUCLEOTIDE SEQUENCE</scope>
    <source>
        <strain evidence="2">CHK169-2315</strain>
    </source>
</reference>
<reference evidence="2" key="2">
    <citation type="submission" date="2021-04" db="EMBL/GenBank/DDBJ databases">
        <authorList>
            <person name="Gilroy R."/>
        </authorList>
    </citation>
    <scope>NUCLEOTIDE SEQUENCE</scope>
    <source>
        <strain evidence="2">CHK169-2315</strain>
    </source>
</reference>
<evidence type="ECO:0000256" key="1">
    <source>
        <dbReference type="SAM" id="Phobius"/>
    </source>
</evidence>
<evidence type="ECO:0000313" key="3">
    <source>
        <dbReference type="Proteomes" id="UP000823937"/>
    </source>
</evidence>
<keyword evidence="1" id="KW-1133">Transmembrane helix</keyword>
<dbReference type="EMBL" id="DXHX01000134">
    <property type="protein sequence ID" value="HIV75343.1"/>
    <property type="molecule type" value="Genomic_DNA"/>
</dbReference>
<feature type="transmembrane region" description="Helical" evidence="1">
    <location>
        <begin position="12"/>
        <end position="30"/>
    </location>
</feature>
<protein>
    <submittedName>
        <fullName evidence="2">YitT family protein</fullName>
    </submittedName>
</protein>
<proteinExistence type="predicted"/>
<accession>A0A9D1TL17</accession>
<keyword evidence="1" id="KW-0812">Transmembrane</keyword>
<keyword evidence="1" id="KW-0472">Membrane</keyword>
<comment type="caution">
    <text evidence="2">The sequence shown here is derived from an EMBL/GenBank/DDBJ whole genome shotgun (WGS) entry which is preliminary data.</text>
</comment>
<dbReference type="Proteomes" id="UP000823937">
    <property type="component" value="Unassembled WGS sequence"/>
</dbReference>
<feature type="transmembrane region" description="Helical" evidence="1">
    <location>
        <begin position="107"/>
        <end position="126"/>
    </location>
</feature>
<name>A0A9D1TL17_9BACI</name>
<feature type="transmembrane region" description="Helical" evidence="1">
    <location>
        <begin position="75"/>
        <end position="95"/>
    </location>
</feature>
<sequence>MTLLKKGLHFYLFGLIILTLGIALSVLSLLGTSPFDALLVGLFRTFGLTIGSWEIVVGTSMVIGNALLDKKRPEYFALITSFITGIGIDSWLFILEYIYIPHGLGGQIIYLLLGILLTGIGVAFYLQSEIAPNPMDRSMMILSNKLNWSVTKSRAIINVLLVIVAFLFGGAIGIGTLINAFVVGWIISFLLPWANKLRNASLHKTSLKRNEVQ</sequence>
<feature type="transmembrane region" description="Helical" evidence="1">
    <location>
        <begin position="174"/>
        <end position="194"/>
    </location>
</feature>
<dbReference type="PANTHER" id="PTHR40078">
    <property type="entry name" value="INTEGRAL MEMBRANE PROTEIN-RELATED"/>
    <property type="match status" value="1"/>
</dbReference>
<dbReference type="Pfam" id="PF19700">
    <property type="entry name" value="DUF6198"/>
    <property type="match status" value="1"/>
</dbReference>
<dbReference type="PANTHER" id="PTHR40078:SF1">
    <property type="entry name" value="INTEGRAL MEMBRANE PROTEIN"/>
    <property type="match status" value="1"/>
</dbReference>
<feature type="transmembrane region" description="Helical" evidence="1">
    <location>
        <begin position="50"/>
        <end position="68"/>
    </location>
</feature>
<evidence type="ECO:0000313" key="2">
    <source>
        <dbReference type="EMBL" id="HIV75343.1"/>
    </source>
</evidence>
<feature type="transmembrane region" description="Helical" evidence="1">
    <location>
        <begin position="146"/>
        <end position="168"/>
    </location>
</feature>
<gene>
    <name evidence="2" type="ORF">H9895_09715</name>
</gene>
<dbReference type="InterPro" id="IPR038750">
    <property type="entry name" value="YczE/YyaS-like"/>
</dbReference>